<protein>
    <recommendedName>
        <fullName evidence="5">MYND-type domain-containing protein</fullName>
    </recommendedName>
</protein>
<evidence type="ECO:0000256" key="1">
    <source>
        <dbReference type="ARBA" id="ARBA00022723"/>
    </source>
</evidence>
<accession>A0A6G0SK03</accession>
<name>A0A6G0SK03_9STRA</name>
<dbReference type="GO" id="GO:0008270">
    <property type="term" value="F:zinc ion binding"/>
    <property type="evidence" value="ECO:0007669"/>
    <property type="project" value="UniProtKB-KW"/>
</dbReference>
<dbReference type="SUPFAM" id="SSF144232">
    <property type="entry name" value="HIT/MYND zinc finger-like"/>
    <property type="match status" value="1"/>
</dbReference>
<evidence type="ECO:0000256" key="4">
    <source>
        <dbReference type="SAM" id="MobiDB-lite"/>
    </source>
</evidence>
<evidence type="ECO:0000259" key="5">
    <source>
        <dbReference type="Pfam" id="PF01753"/>
    </source>
</evidence>
<evidence type="ECO:0000256" key="2">
    <source>
        <dbReference type="ARBA" id="ARBA00022771"/>
    </source>
</evidence>
<feature type="compositionally biased region" description="Acidic residues" evidence="4">
    <location>
        <begin position="178"/>
        <end position="197"/>
    </location>
</feature>
<reference evidence="6 7" key="1">
    <citation type="submission" date="2018-09" db="EMBL/GenBank/DDBJ databases">
        <title>Genomic investigation of the strawberry pathogen Phytophthora fragariae indicates pathogenicity is determined by transcriptional variation in three key races.</title>
        <authorList>
            <person name="Adams T.M."/>
            <person name="Armitage A.D."/>
            <person name="Sobczyk M.K."/>
            <person name="Bates H.J."/>
            <person name="Dunwell J.M."/>
            <person name="Nellist C.F."/>
            <person name="Harrison R.J."/>
        </authorList>
    </citation>
    <scope>NUCLEOTIDE SEQUENCE [LARGE SCALE GENOMIC DNA]</scope>
    <source>
        <strain evidence="6 7">NOV-77</strain>
    </source>
</reference>
<sequence>MAVRSVQLFQGDVILHVGEWQGDTGDSRFESELQRRFVLEQEVPLPNWGNSAYGLTVWRRKSKDAEPVAWRAMSCFNCDKTLADAAAEDEPLRRCVVCKTNVYCSPSCAQQDAVAHAAEHANRLVFLEDPTSDIAYDRIFENEAYYRELQEPDLDDTVVAVRSNWNALVKADSAAQDSNDESQSDDDDGGDDSDAESEPSKTTQKSGFAFNFGA</sequence>
<comment type="caution">
    <text evidence="6">The sequence shown here is derived from an EMBL/GenBank/DDBJ whole genome shotgun (WGS) entry which is preliminary data.</text>
</comment>
<dbReference type="Proteomes" id="UP000486351">
    <property type="component" value="Unassembled WGS sequence"/>
</dbReference>
<dbReference type="PANTHER" id="PTHR39290">
    <property type="entry name" value="C3H1-TYPE DOMAIN-CONTAINING PROTEIN-RELATED"/>
    <property type="match status" value="1"/>
</dbReference>
<feature type="domain" description="MYND-type" evidence="5">
    <location>
        <begin position="75"/>
        <end position="119"/>
    </location>
</feature>
<dbReference type="InterPro" id="IPR002893">
    <property type="entry name" value="Znf_MYND"/>
</dbReference>
<evidence type="ECO:0000256" key="3">
    <source>
        <dbReference type="ARBA" id="ARBA00022833"/>
    </source>
</evidence>
<dbReference type="PANTHER" id="PTHR39290:SF6">
    <property type="entry name" value="S-ADENOSYL-L-METHIONINE-DEPENDENT METHYLTRANSFERASES SUPERFAMILY PROTEIN"/>
    <property type="match status" value="1"/>
</dbReference>
<evidence type="ECO:0000313" key="6">
    <source>
        <dbReference type="EMBL" id="KAE9360906.1"/>
    </source>
</evidence>
<organism evidence="6 7">
    <name type="scientific">Phytophthora fragariae</name>
    <dbReference type="NCBI Taxonomy" id="53985"/>
    <lineage>
        <taxon>Eukaryota</taxon>
        <taxon>Sar</taxon>
        <taxon>Stramenopiles</taxon>
        <taxon>Oomycota</taxon>
        <taxon>Peronosporomycetes</taxon>
        <taxon>Peronosporales</taxon>
        <taxon>Peronosporaceae</taxon>
        <taxon>Phytophthora</taxon>
    </lineage>
</organism>
<proteinExistence type="predicted"/>
<keyword evidence="1" id="KW-0479">Metal-binding</keyword>
<dbReference type="EMBL" id="QXFY01000039">
    <property type="protein sequence ID" value="KAE9360906.1"/>
    <property type="molecule type" value="Genomic_DNA"/>
</dbReference>
<feature type="region of interest" description="Disordered" evidence="4">
    <location>
        <begin position="170"/>
        <end position="214"/>
    </location>
</feature>
<keyword evidence="2" id="KW-0863">Zinc-finger</keyword>
<keyword evidence="3" id="KW-0862">Zinc</keyword>
<dbReference type="AlphaFoldDB" id="A0A6G0SK03"/>
<evidence type="ECO:0000313" key="7">
    <source>
        <dbReference type="Proteomes" id="UP000486351"/>
    </source>
</evidence>
<dbReference type="Pfam" id="PF01753">
    <property type="entry name" value="zf-MYND"/>
    <property type="match status" value="1"/>
</dbReference>
<gene>
    <name evidence="6" type="ORF">PF008_g1545</name>
</gene>